<comment type="caution">
    <text evidence="1">The sequence shown here is derived from an EMBL/GenBank/DDBJ whole genome shotgun (WGS) entry which is preliminary data.</text>
</comment>
<dbReference type="Proteomes" id="UP001165962">
    <property type="component" value="Unassembled WGS sequence"/>
</dbReference>
<keyword evidence="2" id="KW-1185">Reference proteome</keyword>
<reference evidence="1" key="1">
    <citation type="submission" date="2020-03" db="EMBL/GenBank/DDBJ databases">
        <title>Draft sequencing of Paenibacilllus sp. S3N08.</title>
        <authorList>
            <person name="Kim D.-U."/>
        </authorList>
    </citation>
    <scope>NUCLEOTIDE SEQUENCE</scope>
    <source>
        <strain evidence="1">S3N08</strain>
    </source>
</reference>
<organism evidence="1 2">
    <name type="scientific">Paenibacillus agricola</name>
    <dbReference type="NCBI Taxonomy" id="2716264"/>
    <lineage>
        <taxon>Bacteria</taxon>
        <taxon>Bacillati</taxon>
        <taxon>Bacillota</taxon>
        <taxon>Bacilli</taxon>
        <taxon>Bacillales</taxon>
        <taxon>Paenibacillaceae</taxon>
        <taxon>Paenibacillus</taxon>
    </lineage>
</organism>
<gene>
    <name evidence="1" type="ORF">G9U52_13780</name>
</gene>
<dbReference type="EMBL" id="JAAOIW010000004">
    <property type="protein sequence ID" value="NHN30904.1"/>
    <property type="molecule type" value="Genomic_DNA"/>
</dbReference>
<name>A0ABX0J6V9_9BACL</name>
<protein>
    <submittedName>
        <fullName evidence="1">Uncharacterized protein</fullName>
    </submittedName>
</protein>
<sequence>MGNQRNDVRDLQDNVAETKYALLMETADQVDGETFIDIWEHLSGQSSGKAELFDHDADLLIFSTVHDCEAAQLLIEAYFMRPLETLLLLLLPDKADLRKEFTDYGFISHSSHPYVYADSAFLFSIQGDDPGAQPYQAFEQMDEHLLASFSKNKVSIFIADRQSDELMKRIARAYRCSITQLYPSVDI</sequence>
<evidence type="ECO:0000313" key="2">
    <source>
        <dbReference type="Proteomes" id="UP001165962"/>
    </source>
</evidence>
<evidence type="ECO:0000313" key="1">
    <source>
        <dbReference type="EMBL" id="NHN30904.1"/>
    </source>
</evidence>
<accession>A0ABX0J6V9</accession>
<proteinExistence type="predicted"/>
<dbReference type="RefSeq" id="WP_166150357.1">
    <property type="nucleotide sequence ID" value="NZ_JAAOIW010000004.1"/>
</dbReference>